<dbReference type="GO" id="GO:0003735">
    <property type="term" value="F:structural constituent of ribosome"/>
    <property type="evidence" value="ECO:0007669"/>
    <property type="project" value="InterPro"/>
</dbReference>
<accession>A0A7S4MVZ7</accession>
<evidence type="ECO:0008006" key="5">
    <source>
        <dbReference type="Google" id="ProtNLM"/>
    </source>
</evidence>
<dbReference type="PROSITE" id="PS00784">
    <property type="entry name" value="RIBOSOMAL_L34"/>
    <property type="match status" value="1"/>
</dbReference>
<dbReference type="EMBL" id="HBKQ01028668">
    <property type="protein sequence ID" value="CAE2247315.1"/>
    <property type="molecule type" value="Transcribed_RNA"/>
</dbReference>
<name>A0A7S4MVZ7_9STRA</name>
<dbReference type="Gene3D" id="1.10.287.3980">
    <property type="match status" value="1"/>
</dbReference>
<proteinExistence type="inferred from homology"/>
<dbReference type="PANTHER" id="PTHR14503">
    <property type="entry name" value="MITOCHONDRIAL RIBOSOMAL PROTEIN 34 FAMILY MEMBER"/>
    <property type="match status" value="1"/>
</dbReference>
<comment type="similarity">
    <text evidence="1">Belongs to the bacterial ribosomal protein bL34 family.</text>
</comment>
<evidence type="ECO:0000256" key="3">
    <source>
        <dbReference type="ARBA" id="ARBA00023274"/>
    </source>
</evidence>
<dbReference type="InterPro" id="IPR000271">
    <property type="entry name" value="Ribosomal_bL34"/>
</dbReference>
<keyword evidence="3" id="KW-0687">Ribonucleoprotein</keyword>
<protein>
    <recommendedName>
        <fullName evidence="5">Ribosomal protein L34</fullName>
    </recommendedName>
</protein>
<dbReference type="HAMAP" id="MF_00391">
    <property type="entry name" value="Ribosomal_bL34"/>
    <property type="match status" value="1"/>
</dbReference>
<gene>
    <name evidence="4" type="ORF">OAUR00152_LOCUS19466</name>
</gene>
<dbReference type="GO" id="GO:0006412">
    <property type="term" value="P:translation"/>
    <property type="evidence" value="ECO:0007669"/>
    <property type="project" value="InterPro"/>
</dbReference>
<dbReference type="GO" id="GO:0005762">
    <property type="term" value="C:mitochondrial large ribosomal subunit"/>
    <property type="evidence" value="ECO:0007669"/>
    <property type="project" value="TreeGrafter"/>
</dbReference>
<evidence type="ECO:0000256" key="2">
    <source>
        <dbReference type="ARBA" id="ARBA00022980"/>
    </source>
</evidence>
<reference evidence="4" key="1">
    <citation type="submission" date="2021-01" db="EMBL/GenBank/DDBJ databases">
        <authorList>
            <person name="Corre E."/>
            <person name="Pelletier E."/>
            <person name="Niang G."/>
            <person name="Scheremetjew M."/>
            <person name="Finn R."/>
            <person name="Kale V."/>
            <person name="Holt S."/>
            <person name="Cochrane G."/>
            <person name="Meng A."/>
            <person name="Brown T."/>
            <person name="Cohen L."/>
        </authorList>
    </citation>
    <scope>NUCLEOTIDE SEQUENCE</scope>
    <source>
        <strain evidence="4">Isolate 1302-5</strain>
    </source>
</reference>
<evidence type="ECO:0000313" key="4">
    <source>
        <dbReference type="EMBL" id="CAE2247315.1"/>
    </source>
</evidence>
<dbReference type="PANTHER" id="PTHR14503:SF4">
    <property type="entry name" value="LARGE RIBOSOMAL SUBUNIT PROTEIN BL34M"/>
    <property type="match status" value="1"/>
</dbReference>
<dbReference type="InterPro" id="IPR020939">
    <property type="entry name" value="Ribosomal_bL34_CS"/>
</dbReference>
<dbReference type="Pfam" id="PF00468">
    <property type="entry name" value="Ribosomal_L34"/>
    <property type="match status" value="1"/>
</dbReference>
<keyword evidence="2" id="KW-0689">Ribosomal protein</keyword>
<organism evidence="4">
    <name type="scientific">Odontella aurita</name>
    <dbReference type="NCBI Taxonomy" id="265563"/>
    <lineage>
        <taxon>Eukaryota</taxon>
        <taxon>Sar</taxon>
        <taxon>Stramenopiles</taxon>
        <taxon>Ochrophyta</taxon>
        <taxon>Bacillariophyta</taxon>
        <taxon>Mediophyceae</taxon>
        <taxon>Biddulphiophycidae</taxon>
        <taxon>Eupodiscales</taxon>
        <taxon>Odontellaceae</taxon>
        <taxon>Odontella</taxon>
    </lineage>
</organism>
<evidence type="ECO:0000256" key="1">
    <source>
        <dbReference type="ARBA" id="ARBA00010111"/>
    </source>
</evidence>
<sequence length="147" mass="15501">MLCAAALGRRAIATAASSLLSTSASSLAPVLGQGAKVHLTSAALTSVSGSSALTSSAAGPPASLNVTITDITSPSYGLGLPFPRFSLLIDDVLTSLLSPAWYIKRTYQPSIIKKRRRHGFLRRHESVGGRRMIKRRLARGRKRAAGC</sequence>
<dbReference type="AlphaFoldDB" id="A0A7S4MVZ7"/>